<sequence length="217" mass="24903">MGFLSGLFGKKEAPKRQLDHPNKLLKGDMITFDDSFALPTQLRGQQLKVEAIHTYEYQRSQLCEFLLRGHSGTAIYLSYVQEDESYLSISMKINRAVVEQMFDLDAFAEIFEEPGKATLTLQALPAELAAEFDKWLSDEYHQVEFAAFGYFHRQDYRDLKPPQNDDDARGEGFEGYSLANSDDTHALDVEVYESGDTEVMLTLYRPLTDIREYWPAS</sequence>
<dbReference type="EMBL" id="LRDC01000031">
    <property type="protein sequence ID" value="KVX00910.1"/>
    <property type="molecule type" value="Genomic_DNA"/>
</dbReference>
<organism evidence="2">
    <name type="scientific">Shewanella frigidimarina</name>
    <dbReference type="NCBI Taxonomy" id="56812"/>
    <lineage>
        <taxon>Bacteria</taxon>
        <taxon>Pseudomonadati</taxon>
        <taxon>Pseudomonadota</taxon>
        <taxon>Gammaproteobacteria</taxon>
        <taxon>Alteromonadales</taxon>
        <taxon>Shewanellaceae</taxon>
        <taxon>Shewanella</taxon>
    </lineage>
</organism>
<reference evidence="2 3" key="1">
    <citation type="submission" date="2016-01" db="EMBL/GenBank/DDBJ databases">
        <title>Draft genome of the antarctic isolate Shewanella frigidimarina Ag06-30.</title>
        <authorList>
            <person name="Parmeciano Di Noto G."/>
            <person name="Vazquez S."/>
            <person name="Mac Cormack W."/>
            <person name="Iriarte A."/>
            <person name="Quiroga C."/>
        </authorList>
    </citation>
    <scope>NUCLEOTIDE SEQUENCE [LARGE SCALE GENOMIC DNA]</scope>
    <source>
        <strain evidence="2 3">Ag06-30</strain>
    </source>
</reference>
<proteinExistence type="predicted"/>
<accession>A0A119CZ74</accession>
<evidence type="ECO:0000313" key="2">
    <source>
        <dbReference type="EMBL" id="KVX00910.1"/>
    </source>
</evidence>
<comment type="caution">
    <text evidence="2">The sequence shown here is derived from an EMBL/GenBank/DDBJ whole genome shotgun (WGS) entry which is preliminary data.</text>
</comment>
<evidence type="ECO:0000313" key="3">
    <source>
        <dbReference type="Proteomes" id="UP000055702"/>
    </source>
</evidence>
<name>A0A119CZ74_SHEFR</name>
<dbReference type="RefSeq" id="WP_059746648.1">
    <property type="nucleotide sequence ID" value="NZ_JBOZOX010000016.1"/>
</dbReference>
<evidence type="ECO:0008006" key="4">
    <source>
        <dbReference type="Google" id="ProtNLM"/>
    </source>
</evidence>
<feature type="region of interest" description="Disordered" evidence="1">
    <location>
        <begin position="159"/>
        <end position="179"/>
    </location>
</feature>
<gene>
    <name evidence="2" type="ORF">AWJ07_19205</name>
</gene>
<evidence type="ECO:0000256" key="1">
    <source>
        <dbReference type="SAM" id="MobiDB-lite"/>
    </source>
</evidence>
<dbReference type="AlphaFoldDB" id="A0A119CZ74"/>
<protein>
    <recommendedName>
        <fullName evidence="4">DUF4178 domain-containing protein</fullName>
    </recommendedName>
</protein>
<dbReference type="Proteomes" id="UP000055702">
    <property type="component" value="Unassembled WGS sequence"/>
</dbReference>